<dbReference type="RefSeq" id="WP_336436066.1">
    <property type="nucleotide sequence ID" value="NZ_JBAWKS010000002.1"/>
</dbReference>
<evidence type="ECO:0000313" key="2">
    <source>
        <dbReference type="Proteomes" id="UP001382455"/>
    </source>
</evidence>
<evidence type="ECO:0000313" key="1">
    <source>
        <dbReference type="EMBL" id="MEI4551023.1"/>
    </source>
</evidence>
<dbReference type="EMBL" id="JBAWKS010000002">
    <property type="protein sequence ID" value="MEI4551023.1"/>
    <property type="molecule type" value="Genomic_DNA"/>
</dbReference>
<proteinExistence type="predicted"/>
<gene>
    <name evidence="1" type="ORF">WAE96_15230</name>
</gene>
<dbReference type="Proteomes" id="UP001382455">
    <property type="component" value="Unassembled WGS sequence"/>
</dbReference>
<protein>
    <submittedName>
        <fullName evidence="1">Uncharacterized protein</fullName>
    </submittedName>
</protein>
<organism evidence="1 2">
    <name type="scientific">Pseudoalteromonas spongiae</name>
    <dbReference type="NCBI Taxonomy" id="298657"/>
    <lineage>
        <taxon>Bacteria</taxon>
        <taxon>Pseudomonadati</taxon>
        <taxon>Pseudomonadota</taxon>
        <taxon>Gammaproteobacteria</taxon>
        <taxon>Alteromonadales</taxon>
        <taxon>Pseudoalteromonadaceae</taxon>
        <taxon>Pseudoalteromonas</taxon>
    </lineage>
</organism>
<comment type="caution">
    <text evidence="1">The sequence shown here is derived from an EMBL/GenBank/DDBJ whole genome shotgun (WGS) entry which is preliminary data.</text>
</comment>
<reference evidence="1 2" key="1">
    <citation type="submission" date="2023-12" db="EMBL/GenBank/DDBJ databases">
        <title>Friends and Foes: Symbiotic and Algicidal bacterial influence on Karenia brevis blooms.</title>
        <authorList>
            <person name="Fei C."/>
            <person name="Mohamed A.R."/>
            <person name="Booker A."/>
            <person name="Arshad M."/>
            <person name="Klass S."/>
            <person name="Ahn S."/>
            <person name="Gilbert P.M."/>
            <person name="Heil C.A."/>
            <person name="Martinez J.M."/>
            <person name="Amin S.A."/>
        </authorList>
    </citation>
    <scope>NUCLEOTIDE SEQUENCE [LARGE SCALE GENOMIC DNA]</scope>
    <source>
        <strain evidence="1 2">CE15</strain>
    </source>
</reference>
<accession>A0ABU8EXX0</accession>
<keyword evidence="2" id="KW-1185">Reference proteome</keyword>
<name>A0ABU8EXX0_9GAMM</name>
<sequence>MKIKLLIVTVLIMFVTKVYSSQTTLVQKSAEFAKASEGFQLHLREKFFRSESIPFQSNQIHLKFGSQAPFKDYVLEIKKGNKTWSSGLVLFNQQDNVIDFNTLLFGLLIDHRDILHLTGQAGYDFYLDLENNLAEDFKHFHNQYQKSLESYLNFVAYSRDFTVYQNRIMPPSDKLKALATKVKVVPPVEHQQLISQFIDAINSQNTAFLMAQHIPNASQREIDIYSRGLNVLYEYFDKIGNPSDFKIVQSSDLKTYSGPKKTFYVIELLNHQGRHKIEMEFFFADMYGERYIGEYDITGVHFS</sequence>